<dbReference type="EMBL" id="JAAQPH010000001">
    <property type="protein sequence ID" value="NIA67231.1"/>
    <property type="molecule type" value="Genomic_DNA"/>
</dbReference>
<organism evidence="1 2">
    <name type="scientific">Pelagibius litoralis</name>
    <dbReference type="NCBI Taxonomy" id="374515"/>
    <lineage>
        <taxon>Bacteria</taxon>
        <taxon>Pseudomonadati</taxon>
        <taxon>Pseudomonadota</taxon>
        <taxon>Alphaproteobacteria</taxon>
        <taxon>Rhodospirillales</taxon>
        <taxon>Rhodovibrionaceae</taxon>
        <taxon>Pelagibius</taxon>
    </lineage>
</organism>
<dbReference type="Gene3D" id="3.50.70.20">
    <property type="entry name" value="Cytochrome P460"/>
    <property type="match status" value="1"/>
</dbReference>
<name>A0A967C1J2_9PROT</name>
<accession>A0A967C1J2</accession>
<dbReference type="RefSeq" id="WP_167220561.1">
    <property type="nucleotide sequence ID" value="NZ_JAAQPH010000001.1"/>
</dbReference>
<dbReference type="AlphaFoldDB" id="A0A967C1J2"/>
<proteinExistence type="predicted"/>
<dbReference type="Proteomes" id="UP000761264">
    <property type="component" value="Unassembled WGS sequence"/>
</dbReference>
<evidence type="ECO:0000313" key="1">
    <source>
        <dbReference type="EMBL" id="NIA67231.1"/>
    </source>
</evidence>
<sequence>MVHGFLYDPTPLRRFRGDVAAIRPRTACSIKRASAFALLAIACLLPLFQAKAQDSDFARPERHFSVERPADLSAADALVVYDKVRDRMVAGYRLSHDPTAGTFVEWRRYNSAPYRSATHGQRFVNNYANMTAKAYGRYEEAGPMPVGSILAKDSFAVTQRGDVFTGPLFLMEKMSPGFRPDAHDWRYTMIMPDGSLFGVTNGEGSERVEFCITCHEAVDEDQHQMFFVPDEYRVEFLNLR</sequence>
<comment type="caution">
    <text evidence="1">The sequence shown here is derived from an EMBL/GenBank/DDBJ whole genome shotgun (WGS) entry which is preliminary data.</text>
</comment>
<protein>
    <submittedName>
        <fullName evidence="1">Cytochrome P460 family protein</fullName>
    </submittedName>
</protein>
<reference evidence="1" key="1">
    <citation type="submission" date="2020-03" db="EMBL/GenBank/DDBJ databases">
        <title>Genome of Pelagibius litoralis DSM 21314T.</title>
        <authorList>
            <person name="Wang G."/>
        </authorList>
    </citation>
    <scope>NUCLEOTIDE SEQUENCE</scope>
    <source>
        <strain evidence="1">DSM 21314</strain>
    </source>
</reference>
<dbReference type="InterPro" id="IPR038142">
    <property type="entry name" value="Cytochrome_P460_sp"/>
</dbReference>
<gene>
    <name evidence="1" type="ORF">HBA54_01340</name>
</gene>
<keyword evidence="2" id="KW-1185">Reference proteome</keyword>
<dbReference type="CDD" id="cd20716">
    <property type="entry name" value="cyt_P460_fam"/>
    <property type="match status" value="1"/>
</dbReference>
<evidence type="ECO:0000313" key="2">
    <source>
        <dbReference type="Proteomes" id="UP000761264"/>
    </source>
</evidence>